<keyword evidence="2" id="KW-1185">Reference proteome</keyword>
<evidence type="ECO:0000313" key="2">
    <source>
        <dbReference type="Proteomes" id="UP001497602"/>
    </source>
</evidence>
<name>A0ABM9PL94_9FLAO</name>
<accession>A0ABM9PL94</accession>
<gene>
    <name evidence="1" type="ORF">T190115A13A_220025</name>
</gene>
<dbReference type="EMBL" id="CAXJRC010000014">
    <property type="protein sequence ID" value="CAL2106448.1"/>
    <property type="molecule type" value="Genomic_DNA"/>
</dbReference>
<reference evidence="1 2" key="1">
    <citation type="submission" date="2024-05" db="EMBL/GenBank/DDBJ databases">
        <authorList>
            <person name="Duchaud E."/>
        </authorList>
    </citation>
    <scope>NUCLEOTIDE SEQUENCE [LARGE SCALE GENOMIC DNA]</scope>
    <source>
        <strain evidence="1">Ena-SAMPLE-TAB-13-05-2024-13:56:06:370-140305</strain>
    </source>
</reference>
<comment type="caution">
    <text evidence="1">The sequence shown here is derived from an EMBL/GenBank/DDBJ whole genome shotgun (WGS) entry which is preliminary data.</text>
</comment>
<sequence length="35" mass="3937">MDRTSDFGSDDEGSSPSWVAFLNSLAFIVKEFFSF</sequence>
<proteinExistence type="predicted"/>
<protein>
    <submittedName>
        <fullName evidence="1">Uncharacterized protein</fullName>
    </submittedName>
</protein>
<evidence type="ECO:0000313" key="1">
    <source>
        <dbReference type="EMBL" id="CAL2106448.1"/>
    </source>
</evidence>
<organism evidence="1 2">
    <name type="scientific">Tenacibaculum vairaonense</name>
    <dbReference type="NCBI Taxonomy" id="3137860"/>
    <lineage>
        <taxon>Bacteria</taxon>
        <taxon>Pseudomonadati</taxon>
        <taxon>Bacteroidota</taxon>
        <taxon>Flavobacteriia</taxon>
        <taxon>Flavobacteriales</taxon>
        <taxon>Flavobacteriaceae</taxon>
        <taxon>Tenacibaculum</taxon>
    </lineage>
</organism>
<dbReference type="Proteomes" id="UP001497602">
    <property type="component" value="Unassembled WGS sequence"/>
</dbReference>